<dbReference type="InterPro" id="IPR008613">
    <property type="entry name" value="Excalibur_Ca-bd_domain"/>
</dbReference>
<gene>
    <name evidence="3" type="ORF">GKO48_03420</name>
</gene>
<evidence type="ECO:0000256" key="1">
    <source>
        <dbReference type="SAM" id="MobiDB-lite"/>
    </source>
</evidence>
<reference evidence="4" key="2">
    <citation type="submission" date="2023-06" db="EMBL/GenBank/DDBJ databases">
        <title>Pangenomics reveal diversification of enzyme families and niche specialization in globally abundant SAR202 bacteria.</title>
        <authorList>
            <person name="Saw J.H.W."/>
        </authorList>
    </citation>
    <scope>NUCLEOTIDE SEQUENCE [LARGE SCALE GENOMIC DNA]</scope>
    <source>
        <strain evidence="4">JH1073</strain>
    </source>
</reference>
<dbReference type="Pfam" id="PF05901">
    <property type="entry name" value="Excalibur"/>
    <property type="match status" value="1"/>
</dbReference>
<accession>A0AAJ5ZLB9</accession>
<reference evidence="3 4" key="1">
    <citation type="submission" date="2019-11" db="EMBL/GenBank/DDBJ databases">
        <authorList>
            <person name="Cho J.-C."/>
        </authorList>
    </citation>
    <scope>NUCLEOTIDE SEQUENCE [LARGE SCALE GENOMIC DNA]</scope>
    <source>
        <strain evidence="3 4">JH1073</strain>
    </source>
</reference>
<keyword evidence="4" id="KW-1185">Reference proteome</keyword>
<feature type="region of interest" description="Disordered" evidence="1">
    <location>
        <begin position="1"/>
        <end position="32"/>
    </location>
</feature>
<dbReference type="EMBL" id="CP046147">
    <property type="protein sequence ID" value="WFG40742.1"/>
    <property type="molecule type" value="Genomic_DNA"/>
</dbReference>
<organism evidence="3 4">
    <name type="scientific">Candidatus Lucifugimonas marina</name>
    <dbReference type="NCBI Taxonomy" id="3038979"/>
    <lineage>
        <taxon>Bacteria</taxon>
        <taxon>Bacillati</taxon>
        <taxon>Chloroflexota</taxon>
        <taxon>Dehalococcoidia</taxon>
        <taxon>SAR202 cluster</taxon>
        <taxon>Candidatus Lucifugimonadales</taxon>
        <taxon>Candidatus Lucifugimonadaceae</taxon>
        <taxon>Candidatus Lucifugimonas</taxon>
    </lineage>
</organism>
<dbReference type="RefSeq" id="WP_342853310.1">
    <property type="nucleotide sequence ID" value="NZ_CP046147.1"/>
</dbReference>
<evidence type="ECO:0000313" key="3">
    <source>
        <dbReference type="EMBL" id="WFG40742.1"/>
    </source>
</evidence>
<sequence>MCLDREDKILSPRGEGVIREGSDYDPTGPDRDCGDFTTWKEANDFFIAAGGPKSDPHRLDGDHDGVPCQTLR</sequence>
<dbReference type="AlphaFoldDB" id="A0AAJ5ZLB9"/>
<protein>
    <recommendedName>
        <fullName evidence="2">Excalibur calcium-binding domain-containing protein</fullName>
    </recommendedName>
</protein>
<proteinExistence type="predicted"/>
<feature type="domain" description="Excalibur calcium-binding" evidence="2">
    <location>
        <begin position="31"/>
        <end position="68"/>
    </location>
</feature>
<feature type="compositionally biased region" description="Basic and acidic residues" evidence="1">
    <location>
        <begin position="54"/>
        <end position="65"/>
    </location>
</feature>
<feature type="region of interest" description="Disordered" evidence="1">
    <location>
        <begin position="49"/>
        <end position="72"/>
    </location>
</feature>
<evidence type="ECO:0000259" key="2">
    <source>
        <dbReference type="Pfam" id="PF05901"/>
    </source>
</evidence>
<name>A0AAJ5ZLB9_9CHLR</name>
<dbReference type="Proteomes" id="UP001219901">
    <property type="component" value="Chromosome"/>
</dbReference>
<evidence type="ECO:0000313" key="4">
    <source>
        <dbReference type="Proteomes" id="UP001219901"/>
    </source>
</evidence>